<dbReference type="PANTHER" id="PTHR43737:SF1">
    <property type="entry name" value="DUF1501 DOMAIN-CONTAINING PROTEIN"/>
    <property type="match status" value="1"/>
</dbReference>
<dbReference type="PANTHER" id="PTHR43737">
    <property type="entry name" value="BLL7424 PROTEIN"/>
    <property type="match status" value="1"/>
</dbReference>
<dbReference type="Proteomes" id="UP000240527">
    <property type="component" value="Chromosome"/>
</dbReference>
<accession>A0ABN5IRY1</accession>
<sequence>MNAPLNRRALLGLGASLGIGVTFLGSQAFAAAEGDLARKKLVVVICRGGMDGLSVSPPVGDANYAALRGSIAFKPEDVLKLDDTFGLHPELSAVHALATKGQARIAPAIASPDRARSHFEAQDVLETGASGVYGAETGWLNRTLEALAPVRKVEGLSVGTTAPLILRGKVQAASWSPGKGVDETARLPTLLQDLYKTDPLLGPAFARGLETETMAQQAMTAMAATPAMNMAAASTPSMAGPAPMSATMANDRRNRQGGEAARKLGSTLSGFMIQPAGPQIAAISLDGFDTHAGQSGQIATRLSYLDAVLDGLHTGLGTEWKNTVVIVVTEFGRTARVNGTGGTDHGTASTGLILGGALKPGGIVGDWPGLAQNALFENRDTAPTLDMRALFKGVLAEHMGVDRALLENKVFPDSKTAQPLTGLV</sequence>
<dbReference type="PROSITE" id="PS51318">
    <property type="entry name" value="TAT"/>
    <property type="match status" value="1"/>
</dbReference>
<protein>
    <submittedName>
        <fullName evidence="1">DUF1501 domain-containing protein</fullName>
    </submittedName>
</protein>
<dbReference type="EMBL" id="CP027850">
    <property type="protein sequence ID" value="AVQ01780.1"/>
    <property type="molecule type" value="Genomic_DNA"/>
</dbReference>
<proteinExistence type="predicted"/>
<dbReference type="Pfam" id="PF07394">
    <property type="entry name" value="DUF1501"/>
    <property type="match status" value="1"/>
</dbReference>
<evidence type="ECO:0000313" key="2">
    <source>
        <dbReference type="Proteomes" id="UP000240527"/>
    </source>
</evidence>
<gene>
    <name evidence="1" type="ORF">B7G68_07890</name>
</gene>
<evidence type="ECO:0000313" key="1">
    <source>
        <dbReference type="EMBL" id="AVQ01780.1"/>
    </source>
</evidence>
<dbReference type="InterPro" id="IPR010869">
    <property type="entry name" value="DUF1501"/>
</dbReference>
<dbReference type="RefSeq" id="WP_013078682.1">
    <property type="nucleotide sequence ID" value="NZ_CP027850.1"/>
</dbReference>
<keyword evidence="2" id="KW-1185">Reference proteome</keyword>
<name>A0ABN5IRY1_9CAUL</name>
<dbReference type="InterPro" id="IPR006311">
    <property type="entry name" value="TAT_signal"/>
</dbReference>
<organism evidence="1 2">
    <name type="scientific">Caulobacter segnis</name>
    <dbReference type="NCBI Taxonomy" id="88688"/>
    <lineage>
        <taxon>Bacteria</taxon>
        <taxon>Pseudomonadati</taxon>
        <taxon>Pseudomonadota</taxon>
        <taxon>Alphaproteobacteria</taxon>
        <taxon>Caulobacterales</taxon>
        <taxon>Caulobacteraceae</taxon>
        <taxon>Caulobacter</taxon>
    </lineage>
</organism>
<reference evidence="1 2" key="1">
    <citation type="journal article" date="2015" name="Biotechnol. Bioeng.">
        <title>Genome sequence and phenotypic characterization of Caulobacter segnis.</title>
        <authorList>
            <person name="Patel S."/>
            <person name="Fletcher B."/>
            <person name="Scott D.C."/>
            <person name="Ely B."/>
        </authorList>
    </citation>
    <scope>NUCLEOTIDE SEQUENCE [LARGE SCALE GENOMIC DNA]</scope>
    <source>
        <strain evidence="1 2">TK0059</strain>
    </source>
</reference>